<dbReference type="AlphaFoldDB" id="A0A645AHU8"/>
<keyword evidence="1" id="KW-0812">Transmembrane</keyword>
<evidence type="ECO:0000259" key="2">
    <source>
        <dbReference type="Pfam" id="PF04892"/>
    </source>
</evidence>
<dbReference type="EMBL" id="VSSQ01014020">
    <property type="protein sequence ID" value="MPM52775.1"/>
    <property type="molecule type" value="Genomic_DNA"/>
</dbReference>
<gene>
    <name evidence="3" type="ORF">SDC9_99538</name>
</gene>
<dbReference type="InterPro" id="IPR006976">
    <property type="entry name" value="VanZ-like"/>
</dbReference>
<sequence length="118" mass="13995">MNKILKFLPSIIWMGIIFYFSSRQTTGIGGDSYWLRFAILKSFHLIEYAILFFCLFYAFRKTKPSFLLSYLYSFTDEFHQYFIPGRTSKLRDTFFDLAGIIIGLLIIKFLLKKSILKE</sequence>
<keyword evidence="1" id="KW-1133">Transmembrane helix</keyword>
<dbReference type="NCBIfam" id="NF037970">
    <property type="entry name" value="vanZ_1"/>
    <property type="match status" value="1"/>
</dbReference>
<keyword evidence="1" id="KW-0472">Membrane</keyword>
<evidence type="ECO:0000313" key="3">
    <source>
        <dbReference type="EMBL" id="MPM52775.1"/>
    </source>
</evidence>
<name>A0A645AHU8_9ZZZZ</name>
<organism evidence="3">
    <name type="scientific">bioreactor metagenome</name>
    <dbReference type="NCBI Taxonomy" id="1076179"/>
    <lineage>
        <taxon>unclassified sequences</taxon>
        <taxon>metagenomes</taxon>
        <taxon>ecological metagenomes</taxon>
    </lineage>
</organism>
<dbReference type="Pfam" id="PF04892">
    <property type="entry name" value="VanZ"/>
    <property type="match status" value="1"/>
</dbReference>
<evidence type="ECO:0000256" key="1">
    <source>
        <dbReference type="SAM" id="Phobius"/>
    </source>
</evidence>
<reference evidence="3" key="1">
    <citation type="submission" date="2019-08" db="EMBL/GenBank/DDBJ databases">
        <authorList>
            <person name="Kucharzyk K."/>
            <person name="Murdoch R.W."/>
            <person name="Higgins S."/>
            <person name="Loffler F."/>
        </authorList>
    </citation>
    <scope>NUCLEOTIDE SEQUENCE</scope>
</reference>
<accession>A0A645AHU8</accession>
<feature type="transmembrane region" description="Helical" evidence="1">
    <location>
        <begin position="6"/>
        <end position="22"/>
    </location>
</feature>
<protein>
    <recommendedName>
        <fullName evidence="2">VanZ-like domain-containing protein</fullName>
    </recommendedName>
</protein>
<feature type="domain" description="VanZ-like" evidence="2">
    <location>
        <begin position="10"/>
        <end position="110"/>
    </location>
</feature>
<feature type="transmembrane region" description="Helical" evidence="1">
    <location>
        <begin position="94"/>
        <end position="111"/>
    </location>
</feature>
<comment type="caution">
    <text evidence="3">The sequence shown here is derived from an EMBL/GenBank/DDBJ whole genome shotgun (WGS) entry which is preliminary data.</text>
</comment>
<proteinExistence type="predicted"/>
<feature type="transmembrane region" description="Helical" evidence="1">
    <location>
        <begin position="34"/>
        <end position="59"/>
    </location>
</feature>